<dbReference type="Proteomes" id="UP000286208">
    <property type="component" value="Unassembled WGS sequence"/>
</dbReference>
<proteinExistence type="predicted"/>
<sequence length="400" mass="43701">MRQVTDSERRARLATRHALAPGWSAGSPEDAARSVVALHATDAPTVYLSTWARVPGVGIADIERALYDDRTLVKQLAMRRTLFAFPRDVVPAVLSSAAARVATTERTRMARDLERAGVAGSGNAWLDRAGNEVSVALERSPVALSAAALRRAVPLIDVTVPTTAGETWSAPQVLTLLGAEGAIVRGPSTGRFPTARPLWELPSRWLGPSAVEPDTAEGYRELVGRWLRAFGPGTEDDLVWWLGATKTVVRRALRELDAVEVTLDGTSSGWLLPDDLDVVERTAPWTALLPPLDPTVMGWKDRDFYLGPHRGQLFDTRGNAGTTAWVDGRIVGCWHQDPDAVVRVHLLEPISDEARDSLNDHAARLTAWLDGSRNPTGYRSPAMRVQEHQWQTTRGGRSMV</sequence>
<dbReference type="AlphaFoldDB" id="A0A438BAX0"/>
<evidence type="ECO:0000313" key="1">
    <source>
        <dbReference type="EMBL" id="RVW08168.1"/>
    </source>
</evidence>
<evidence type="ECO:0000313" key="2">
    <source>
        <dbReference type="Proteomes" id="UP000286208"/>
    </source>
</evidence>
<dbReference type="EMBL" id="RKLP01000009">
    <property type="protein sequence ID" value="RVW08168.1"/>
    <property type="molecule type" value="Genomic_DNA"/>
</dbReference>
<name>A0A438BAX0_9NOCA</name>
<gene>
    <name evidence="1" type="ORF">EGT67_17305</name>
</gene>
<keyword evidence="1" id="KW-0238">DNA-binding</keyword>
<organism evidence="1 2">
    <name type="scientific">Prescottella agglutinans</name>
    <dbReference type="NCBI Taxonomy" id="1644129"/>
    <lineage>
        <taxon>Bacteria</taxon>
        <taxon>Bacillati</taxon>
        <taxon>Actinomycetota</taxon>
        <taxon>Actinomycetes</taxon>
        <taxon>Mycobacteriales</taxon>
        <taxon>Nocardiaceae</taxon>
        <taxon>Prescottella</taxon>
    </lineage>
</organism>
<dbReference type="InterPro" id="IPR009351">
    <property type="entry name" value="AlkZ-like"/>
</dbReference>
<keyword evidence="2" id="KW-1185">Reference proteome</keyword>
<accession>A0A438BAX0</accession>
<dbReference type="GO" id="GO:0003677">
    <property type="term" value="F:DNA binding"/>
    <property type="evidence" value="ECO:0007669"/>
    <property type="project" value="UniProtKB-KW"/>
</dbReference>
<protein>
    <submittedName>
        <fullName evidence="1">Winged helix DNA-binding domain-containing protein</fullName>
    </submittedName>
</protein>
<dbReference type="OrthoDB" id="9148135at2"/>
<reference evidence="1 2" key="1">
    <citation type="submission" date="2018-11" db="EMBL/GenBank/DDBJ databases">
        <title>Rhodococcus spongicola sp. nov. and Rhodococcus xishaensis sp. nov. from marine sponges.</title>
        <authorList>
            <person name="Li L."/>
            <person name="Lin H.W."/>
        </authorList>
    </citation>
    <scope>NUCLEOTIDE SEQUENCE [LARGE SCALE GENOMIC DNA]</scope>
    <source>
        <strain evidence="1 2">CCTCC AB2014297</strain>
    </source>
</reference>
<dbReference type="PANTHER" id="PTHR38479">
    <property type="entry name" value="LMO0824 PROTEIN"/>
    <property type="match status" value="1"/>
</dbReference>
<dbReference type="Pfam" id="PF06224">
    <property type="entry name" value="AlkZ-like"/>
    <property type="match status" value="1"/>
</dbReference>
<dbReference type="RefSeq" id="WP_127917326.1">
    <property type="nucleotide sequence ID" value="NZ_RKLP01000009.1"/>
</dbReference>
<comment type="caution">
    <text evidence="1">The sequence shown here is derived from an EMBL/GenBank/DDBJ whole genome shotgun (WGS) entry which is preliminary data.</text>
</comment>
<dbReference type="PANTHER" id="PTHR38479:SF2">
    <property type="entry name" value="WINGED HELIX DNA-BINDING DOMAIN-CONTAINING PROTEIN"/>
    <property type="match status" value="1"/>
</dbReference>